<name>A0A6A4REW5_9RHOB</name>
<organism evidence="1 2">
    <name type="scientific">Parasedimentitalea maritima</name>
    <dbReference type="NCBI Taxonomy" id="2578117"/>
    <lineage>
        <taxon>Bacteria</taxon>
        <taxon>Pseudomonadati</taxon>
        <taxon>Pseudomonadota</taxon>
        <taxon>Alphaproteobacteria</taxon>
        <taxon>Rhodobacterales</taxon>
        <taxon>Paracoccaceae</taxon>
        <taxon>Parasedimentitalea</taxon>
    </lineage>
</organism>
<evidence type="ECO:0000313" key="2">
    <source>
        <dbReference type="Proteomes" id="UP000441586"/>
    </source>
</evidence>
<comment type="caution">
    <text evidence="1">The sequence shown here is derived from an EMBL/GenBank/DDBJ whole genome shotgun (WGS) entry which is preliminary data.</text>
</comment>
<sequence length="51" mass="5502">MSLLFRPLRTLMMLAFAFAAGIGFDRIKHSERCQIAGGSVLAGLCTGEDND</sequence>
<proteinExistence type="predicted"/>
<dbReference type="EMBL" id="WSFO01000008">
    <property type="protein sequence ID" value="KAE9628992.1"/>
    <property type="molecule type" value="Genomic_DNA"/>
</dbReference>
<gene>
    <name evidence="1" type="ORF">GP644_14605</name>
</gene>
<evidence type="ECO:0000313" key="1">
    <source>
        <dbReference type="EMBL" id="KAE9628992.1"/>
    </source>
</evidence>
<reference evidence="1 2" key="1">
    <citation type="submission" date="2019-12" db="EMBL/GenBank/DDBJ databases">
        <authorList>
            <person name="Zhang Y.-J."/>
        </authorList>
    </citation>
    <scope>NUCLEOTIDE SEQUENCE [LARGE SCALE GENOMIC DNA]</scope>
    <source>
        <strain evidence="1 2">H18S-6</strain>
    </source>
</reference>
<dbReference type="Proteomes" id="UP000441586">
    <property type="component" value="Unassembled WGS sequence"/>
</dbReference>
<accession>A0A6A4REW5</accession>
<dbReference type="RefSeq" id="WP_158980155.1">
    <property type="nucleotide sequence ID" value="NZ_WSFO01000008.1"/>
</dbReference>
<protein>
    <submittedName>
        <fullName evidence="1">Uncharacterized protein</fullName>
    </submittedName>
</protein>
<dbReference type="AlphaFoldDB" id="A0A6A4REW5"/>